<reference evidence="1" key="1">
    <citation type="submission" date="2014-09" db="EMBL/GenBank/DDBJ databases">
        <authorList>
            <person name="Magalhaes I.L.F."/>
            <person name="Oliveira U."/>
            <person name="Santos F.R."/>
            <person name="Vidigal T.H.D.A."/>
            <person name="Brescovit A.D."/>
            <person name="Santos A.J."/>
        </authorList>
    </citation>
    <scope>NUCLEOTIDE SEQUENCE</scope>
    <source>
        <tissue evidence="1">Shoot tissue taken approximately 20 cm above the soil surface</tissue>
    </source>
</reference>
<proteinExistence type="predicted"/>
<evidence type="ECO:0000313" key="1">
    <source>
        <dbReference type="EMBL" id="JAD23706.1"/>
    </source>
</evidence>
<sequence length="24" mass="2724">MVSLLFVFAMWSTIALDCVLYPCT</sequence>
<name>A0A0A8YCI5_ARUDO</name>
<dbReference type="AlphaFoldDB" id="A0A0A8YCI5"/>
<accession>A0A0A8YCI5</accession>
<dbReference type="EMBL" id="GBRH01274189">
    <property type="protein sequence ID" value="JAD23706.1"/>
    <property type="molecule type" value="Transcribed_RNA"/>
</dbReference>
<protein>
    <submittedName>
        <fullName evidence="1">Uncharacterized protein</fullName>
    </submittedName>
</protein>
<reference evidence="1" key="2">
    <citation type="journal article" date="2015" name="Data Brief">
        <title>Shoot transcriptome of the giant reed, Arundo donax.</title>
        <authorList>
            <person name="Barrero R.A."/>
            <person name="Guerrero F.D."/>
            <person name="Moolhuijzen P."/>
            <person name="Goolsby J.A."/>
            <person name="Tidwell J."/>
            <person name="Bellgard S.E."/>
            <person name="Bellgard M.I."/>
        </authorList>
    </citation>
    <scope>NUCLEOTIDE SEQUENCE</scope>
    <source>
        <tissue evidence="1">Shoot tissue taken approximately 20 cm above the soil surface</tissue>
    </source>
</reference>
<organism evidence="1">
    <name type="scientific">Arundo donax</name>
    <name type="common">Giant reed</name>
    <name type="synonym">Donax arundinaceus</name>
    <dbReference type="NCBI Taxonomy" id="35708"/>
    <lineage>
        <taxon>Eukaryota</taxon>
        <taxon>Viridiplantae</taxon>
        <taxon>Streptophyta</taxon>
        <taxon>Embryophyta</taxon>
        <taxon>Tracheophyta</taxon>
        <taxon>Spermatophyta</taxon>
        <taxon>Magnoliopsida</taxon>
        <taxon>Liliopsida</taxon>
        <taxon>Poales</taxon>
        <taxon>Poaceae</taxon>
        <taxon>PACMAD clade</taxon>
        <taxon>Arundinoideae</taxon>
        <taxon>Arundineae</taxon>
        <taxon>Arundo</taxon>
    </lineage>
</organism>